<dbReference type="EC" id="5.6.2.3" evidence="1"/>
<protein>
    <recommendedName>
        <fullName evidence="1">ATP-dependent DNA helicase</fullName>
        <ecNumber evidence="1">5.6.2.3</ecNumber>
    </recommendedName>
</protein>
<accession>A0A9W7XE65</accession>
<evidence type="ECO:0000256" key="1">
    <source>
        <dbReference type="RuleBase" id="RU363044"/>
    </source>
</evidence>
<comment type="cofactor">
    <cofactor evidence="1">
        <name>Mg(2+)</name>
        <dbReference type="ChEBI" id="CHEBI:18420"/>
    </cofactor>
</comment>
<dbReference type="SUPFAM" id="SSF52540">
    <property type="entry name" value="P-loop containing nucleoside triphosphate hydrolases"/>
    <property type="match status" value="2"/>
</dbReference>
<dbReference type="Proteomes" id="UP001164776">
    <property type="component" value="Unassembled WGS sequence"/>
</dbReference>
<dbReference type="EMBL" id="MU629492">
    <property type="protein sequence ID" value="KAJ1256664.1"/>
    <property type="molecule type" value="Genomic_DNA"/>
</dbReference>
<dbReference type="InterPro" id="IPR027417">
    <property type="entry name" value="P-loop_NTPase"/>
</dbReference>
<keyword evidence="1" id="KW-0347">Helicase</keyword>
<proteinExistence type="inferred from homology"/>
<comment type="similarity">
    <text evidence="1">Belongs to the helicase family.</text>
</comment>
<dbReference type="CDD" id="cd18809">
    <property type="entry name" value="SF1_C_RecD"/>
    <property type="match status" value="1"/>
</dbReference>
<comment type="caution">
    <text evidence="4">The sequence shown here is derived from an EMBL/GenBank/DDBJ whole genome shotgun (WGS) entry which is preliminary data.</text>
</comment>
<dbReference type="OrthoDB" id="667739at2759"/>
<organism evidence="4 5">
    <name type="scientific">Paspalum vaginatum</name>
    <name type="common">seashore paspalum</name>
    <dbReference type="NCBI Taxonomy" id="158149"/>
    <lineage>
        <taxon>Eukaryota</taxon>
        <taxon>Viridiplantae</taxon>
        <taxon>Streptophyta</taxon>
        <taxon>Embryophyta</taxon>
        <taxon>Tracheophyta</taxon>
        <taxon>Spermatophyta</taxon>
        <taxon>Magnoliopsida</taxon>
        <taxon>Liliopsida</taxon>
        <taxon>Poales</taxon>
        <taxon>Poaceae</taxon>
        <taxon>PACMAD clade</taxon>
        <taxon>Panicoideae</taxon>
        <taxon>Andropogonodae</taxon>
        <taxon>Paspaleae</taxon>
        <taxon>Paspalinae</taxon>
        <taxon>Paspalum</taxon>
    </lineage>
</organism>
<dbReference type="InterPro" id="IPR025476">
    <property type="entry name" value="Helitron_helicase-like"/>
</dbReference>
<reference evidence="4 5" key="1">
    <citation type="submission" date="2022-10" db="EMBL/GenBank/DDBJ databases">
        <title>WGS assembly of Paspalum vaginatum 540-79.</title>
        <authorList>
            <person name="Sun G."/>
            <person name="Wase N."/>
            <person name="Shu S."/>
            <person name="Jenkins J."/>
            <person name="Zhou B."/>
            <person name="Torres-Rodriguez J."/>
            <person name="Chen C."/>
            <person name="Sandor L."/>
            <person name="Plott C."/>
            <person name="Yoshinga Y."/>
            <person name="Daum C."/>
            <person name="Qi P."/>
            <person name="Barry K."/>
            <person name="Lipzen A."/>
            <person name="Berry L."/>
            <person name="Pedersen C."/>
            <person name="Gottilla T."/>
            <person name="Foltz A."/>
            <person name="Yu H."/>
            <person name="O'Malley R."/>
            <person name="Zhang C."/>
            <person name="Devos K."/>
            <person name="Sigmon B."/>
            <person name="Yu B."/>
            <person name="Obata T."/>
            <person name="Schmutz J."/>
            <person name="Schnable J."/>
        </authorList>
    </citation>
    <scope>NUCLEOTIDE SEQUENCE [LARGE SCALE GENOMIC DNA]</scope>
    <source>
        <strain evidence="5">cv. 540-79</strain>
    </source>
</reference>
<keyword evidence="1" id="KW-0378">Hydrolase</keyword>
<evidence type="ECO:0000313" key="4">
    <source>
        <dbReference type="EMBL" id="KAJ1256664.1"/>
    </source>
</evidence>
<comment type="catalytic activity">
    <reaction evidence="1">
        <text>ATP + H2O = ADP + phosphate + H(+)</text>
        <dbReference type="Rhea" id="RHEA:13065"/>
        <dbReference type="ChEBI" id="CHEBI:15377"/>
        <dbReference type="ChEBI" id="CHEBI:15378"/>
        <dbReference type="ChEBI" id="CHEBI:30616"/>
        <dbReference type="ChEBI" id="CHEBI:43474"/>
        <dbReference type="ChEBI" id="CHEBI:456216"/>
        <dbReference type="EC" id="5.6.2.3"/>
    </reaction>
</comment>
<feature type="domain" description="Helitron helicase-like" evidence="3">
    <location>
        <begin position="534"/>
        <end position="675"/>
    </location>
</feature>
<dbReference type="GO" id="GO:0016787">
    <property type="term" value="F:hydrolase activity"/>
    <property type="evidence" value="ECO:0007669"/>
    <property type="project" value="UniProtKB-KW"/>
</dbReference>
<dbReference type="PANTHER" id="PTHR10492:SF94">
    <property type="entry name" value="ATP-DEPENDENT DNA HELICASE"/>
    <property type="match status" value="1"/>
</dbReference>
<dbReference type="GO" id="GO:0043139">
    <property type="term" value="F:5'-3' DNA helicase activity"/>
    <property type="evidence" value="ECO:0007669"/>
    <property type="project" value="UniProtKB-EC"/>
</dbReference>
<dbReference type="Pfam" id="PF05970">
    <property type="entry name" value="PIF1"/>
    <property type="match status" value="1"/>
</dbReference>
<gene>
    <name evidence="4" type="ORF">BS78_K333600</name>
</gene>
<sequence length="1584" mass="180099">MLKAIITLPRRHNAAPSIPIPTNHGYSGSPRRLHGRRTSTVAARTPAPFTAGCADAKGLRDLHSARTARLRSADAAALRRATRLSGVCADTRAPPAGRDAHARHTPQRTDVYIVYKLFTFSGGLQGPDHNATPQSVLTQQGSRPSARMTRAALRGVQNMFDSGLWEPDDPMHGIEENDLDNQKLDDADADVYEDAKARAFNERGSNLPKGHLVLKKVPSCKFCNAKRFPGEGPAFCCRKGKVSICRKTVPDELRRLFESQTDRDAKYFRKNIRYFNSHFSFTSFGVSLDRRLATAKGTGVYTFKAHGQIYHRLDQLAPGEKSPRHMQLYFYDTDDTIAHRTKRSPQLDADLIQKILGILQNNPYVQSFKSLGTMGNLEEYTIALNTTISVDQRRFNASAKKQVAAIWMDGNDPEHKFDRSVVVYGKSERPFYIRAYHGCYDPLGYPLFFPGGETGWEDKNILYKDVDIVDAMRTKTKCKNQTNGPPLNLDDGDEGVIQHDQDTINLRDSVDVIDHDADGQEVGESRIHVSSREYYCYGLQIRPEEFNIIHLGGRLFQQWVVDMYVKVESMRLDWYSNPLHQNIIRADLYKGLLDTLAVGETRGAETGKRVILSKDFHGSDRDVHARFMDAMTLVTRFGKPDFFITMTCNPYWDEVMAELLPGQTPQDRPDVVVAAWAHVTEFQQRGLPHEHFLLVMEPGSKVRTPDEYDKFISAELPDPEKCPVLNSLVCRHMMHGPCGKMRPGCPCMVNGECRFRYPRQFCQATQQGKDSYPLYRRRDDGQVVTVRAKELDNRWVVPYNPELLMRYNCHINVEICCSIKSCKYLYKYIHKGHDQASFAVRRGEGDGVDMNEVKNYRNARMITAPEACYRLFGFPLYSMSPPVLHMQVHMTGMHMVAFNPNEDINDVVQREKSQRSMLTDFFRVNHENPGAVKYLYREFPEHFRWIKAKKQWVPRKQRIQIGRLVHAHPEEGERYYLRVLLNHVKSPTSYVDLKTHRGVTYHTFREACEAMGFVETDKAIDDCLAEAADTRMPCAIRRLYATILVFCECANARALYDRYFDPMVEDYRRDIVSRAMVEQMLLRDLSYHLTSMGKEIGDYGLPQLEDSDEMSSRDYYTALNEELKIGFDEDDLKIVGTPNAGQRMAFDEIMGHVQHARPRVFFVDGPGGTGKTYLYRALLAKIRSEGHIAIATATSGIAASIMHGGRTAHSRFKIPIRLDDSTMCSFTKQSATAELLRRAALVIWDEVPMTKRQAVEALERILRDIMGSDQPFGGKVMLFGGDFRQVLPVVARGTRAQITDATLLRSYIWQGVRRIQLTQNMRAQSDTWFADYLLRIGSGTEETFGDDYVHLPDDVVIEWGSDDNNGDKQLGTKAAPIDRLIDRVFPELSKNCMSSAYMRERAILSTRNEHVDSVNAVMIDRFPGKEHIFYSFDSVEDDTRNNYPLDFLNSITPNGLPPHQLKVKKNCPVILLQIVNGQHAGDRVFIPRIPMSPSEDLSLTFKFKRKQFPLRLSFAMTINKAQGQTIPKVGIYLPEPVFSHGQLYVALSRGVSRHSTWVLAKTNVNGDPTGKSTKNIVFKEVLDT</sequence>
<evidence type="ECO:0000259" key="3">
    <source>
        <dbReference type="Pfam" id="PF14214"/>
    </source>
</evidence>
<dbReference type="GO" id="GO:0005524">
    <property type="term" value="F:ATP binding"/>
    <property type="evidence" value="ECO:0007669"/>
    <property type="project" value="UniProtKB-KW"/>
</dbReference>
<dbReference type="GO" id="GO:0006310">
    <property type="term" value="P:DNA recombination"/>
    <property type="evidence" value="ECO:0007669"/>
    <property type="project" value="UniProtKB-KW"/>
</dbReference>
<keyword evidence="1" id="KW-0233">DNA recombination</keyword>
<keyword evidence="1" id="KW-0234">DNA repair</keyword>
<dbReference type="GO" id="GO:0006281">
    <property type="term" value="P:DNA repair"/>
    <property type="evidence" value="ECO:0007669"/>
    <property type="project" value="UniProtKB-KW"/>
</dbReference>
<evidence type="ECO:0000313" key="5">
    <source>
        <dbReference type="Proteomes" id="UP001164776"/>
    </source>
</evidence>
<evidence type="ECO:0000259" key="2">
    <source>
        <dbReference type="Pfam" id="PF05970"/>
    </source>
</evidence>
<feature type="domain" description="DNA helicase Pif1-like DEAD-box helicase" evidence="2">
    <location>
        <begin position="1139"/>
        <end position="1341"/>
    </location>
</feature>
<dbReference type="FunFam" id="3.40.50.300:FF:002884">
    <property type="entry name" value="ATP-dependent DNA helicase"/>
    <property type="match status" value="1"/>
</dbReference>
<dbReference type="Pfam" id="PF14214">
    <property type="entry name" value="Helitron_like_N"/>
    <property type="match status" value="1"/>
</dbReference>
<dbReference type="GO" id="GO:0000723">
    <property type="term" value="P:telomere maintenance"/>
    <property type="evidence" value="ECO:0007669"/>
    <property type="project" value="InterPro"/>
</dbReference>
<keyword evidence="5" id="KW-1185">Reference proteome</keyword>
<dbReference type="PANTHER" id="PTHR10492">
    <property type="match status" value="1"/>
</dbReference>
<keyword evidence="1" id="KW-0227">DNA damage</keyword>
<keyword evidence="1" id="KW-0067">ATP-binding</keyword>
<keyword evidence="1" id="KW-0547">Nucleotide-binding</keyword>
<dbReference type="Gene3D" id="3.40.50.300">
    <property type="entry name" value="P-loop containing nucleotide triphosphate hydrolases"/>
    <property type="match status" value="1"/>
</dbReference>
<dbReference type="InterPro" id="IPR010285">
    <property type="entry name" value="DNA_helicase_pif1-like_DEAD"/>
</dbReference>
<name>A0A9W7XE65_9POAL</name>